<comment type="cofactor">
    <cofactor evidence="1">
        <name>FMN</name>
        <dbReference type="ChEBI" id="CHEBI:58210"/>
    </cofactor>
</comment>
<gene>
    <name evidence="11" type="ORF">SAMN05216187_11032</name>
</gene>
<evidence type="ECO:0000256" key="2">
    <source>
        <dbReference type="ARBA" id="ARBA00008366"/>
    </source>
</evidence>
<dbReference type="PANTHER" id="PTHR43425">
    <property type="entry name" value="OXYGEN-INSENSITIVE NADPH NITROREDUCTASE"/>
    <property type="match status" value="1"/>
</dbReference>
<comment type="similarity">
    <text evidence="2 8">Belongs to the flavin oxidoreductase frp family.</text>
</comment>
<keyword evidence="4 8" id="KW-0285">Flavoprotein</keyword>
<dbReference type="PIRSF" id="PIRSF005426">
    <property type="entry name" value="Frp"/>
    <property type="match status" value="1"/>
</dbReference>
<feature type="coiled-coil region" evidence="9">
    <location>
        <begin position="180"/>
        <end position="207"/>
    </location>
</feature>
<evidence type="ECO:0000256" key="3">
    <source>
        <dbReference type="ARBA" id="ARBA00018365"/>
    </source>
</evidence>
<evidence type="ECO:0000256" key="6">
    <source>
        <dbReference type="ARBA" id="ARBA00023002"/>
    </source>
</evidence>
<dbReference type="InterPro" id="IPR029479">
    <property type="entry name" value="Nitroreductase"/>
</dbReference>
<dbReference type="RefSeq" id="WP_092598955.1">
    <property type="nucleotide sequence ID" value="NZ_FNFI01000010.1"/>
</dbReference>
<proteinExistence type="inferred from homology"/>
<dbReference type="GO" id="GO:0016491">
    <property type="term" value="F:oxidoreductase activity"/>
    <property type="evidence" value="ECO:0007669"/>
    <property type="project" value="UniProtKB-UniRule"/>
</dbReference>
<evidence type="ECO:0000256" key="5">
    <source>
        <dbReference type="ARBA" id="ARBA00022643"/>
    </source>
</evidence>
<evidence type="ECO:0000313" key="11">
    <source>
        <dbReference type="EMBL" id="SDK54318.1"/>
    </source>
</evidence>
<accession>A0A1G9CRR1</accession>
<dbReference type="InterPro" id="IPR016446">
    <property type="entry name" value="Flavin_OxRdtase_Frp"/>
</dbReference>
<organism evidence="11 12">
    <name type="scientific">Jeotgalicoccus aerolatus</name>
    <dbReference type="NCBI Taxonomy" id="709510"/>
    <lineage>
        <taxon>Bacteria</taxon>
        <taxon>Bacillati</taxon>
        <taxon>Bacillota</taxon>
        <taxon>Bacilli</taxon>
        <taxon>Bacillales</taxon>
        <taxon>Staphylococcaceae</taxon>
        <taxon>Jeotgalicoccus</taxon>
    </lineage>
</organism>
<evidence type="ECO:0000256" key="7">
    <source>
        <dbReference type="ARBA" id="ARBA00024982"/>
    </source>
</evidence>
<dbReference type="Proteomes" id="UP000242700">
    <property type="component" value="Unassembled WGS sequence"/>
</dbReference>
<evidence type="ECO:0000256" key="1">
    <source>
        <dbReference type="ARBA" id="ARBA00001917"/>
    </source>
</evidence>
<feature type="domain" description="Nitroreductase" evidence="10">
    <location>
        <begin position="10"/>
        <end position="162"/>
    </location>
</feature>
<dbReference type="AlphaFoldDB" id="A0A1G9CRR1"/>
<dbReference type="NCBIfam" id="NF008033">
    <property type="entry name" value="PRK10765.1"/>
    <property type="match status" value="1"/>
</dbReference>
<dbReference type="PANTHER" id="PTHR43425:SF3">
    <property type="entry name" value="NADPH-DEPENDENT OXIDOREDUCTASE"/>
    <property type="match status" value="1"/>
</dbReference>
<comment type="function">
    <text evidence="7">Reduces FMN, organic nitro compounds and disulfide DTNB. Involved in maintenance of the cellular redox state and the disulfide stress response.</text>
</comment>
<sequence length="245" mass="27640">MNEVIKLLNHHRSLRKFTDEKLSEETIRTLVGAAQSASTSSYVQAYSIMGVTDPEKKKALREISTQSYVEHNGHLFVFVVDYYRHQELAKKTDADISIDKTENLIVGVVDASLAVQNMAVAAESMGLGICYIGSLRNDVKKASEILGLPDGAFPLFGMVAGYPTEEGSQKERLPFEAVYHENTYQRIDEVEDDIEAYDQRVSDYYSERTEGKRDDKWSGQVINMLSKKQRLDVDEVLKEKGFLGQ</sequence>
<keyword evidence="9" id="KW-0175">Coiled coil</keyword>
<protein>
    <recommendedName>
        <fullName evidence="3">NADPH-dependent oxidoreductase</fullName>
    </recommendedName>
</protein>
<dbReference type="OrthoDB" id="9775805at2"/>
<dbReference type="EMBL" id="FNFI01000010">
    <property type="protein sequence ID" value="SDK54318.1"/>
    <property type="molecule type" value="Genomic_DNA"/>
</dbReference>
<reference evidence="12" key="1">
    <citation type="submission" date="2016-10" db="EMBL/GenBank/DDBJ databases">
        <authorList>
            <person name="Varghese N."/>
            <person name="Submissions S."/>
        </authorList>
    </citation>
    <scope>NUCLEOTIDE SEQUENCE [LARGE SCALE GENOMIC DNA]</scope>
    <source>
        <strain evidence="12">CGMCC 1.8911</strain>
    </source>
</reference>
<keyword evidence="8" id="KW-0521">NADP</keyword>
<dbReference type="STRING" id="586411.SAMN05216187_11032"/>
<evidence type="ECO:0000256" key="8">
    <source>
        <dbReference type="PIRNR" id="PIRNR005426"/>
    </source>
</evidence>
<dbReference type="CDD" id="cd02146">
    <property type="entry name" value="NfsA-like"/>
    <property type="match status" value="1"/>
</dbReference>
<evidence type="ECO:0000256" key="9">
    <source>
        <dbReference type="SAM" id="Coils"/>
    </source>
</evidence>
<dbReference type="Gene3D" id="3.40.109.10">
    <property type="entry name" value="NADH Oxidase"/>
    <property type="match status" value="1"/>
</dbReference>
<keyword evidence="5 8" id="KW-0288">FMN</keyword>
<dbReference type="InterPro" id="IPR000415">
    <property type="entry name" value="Nitroreductase-like"/>
</dbReference>
<evidence type="ECO:0000256" key="4">
    <source>
        <dbReference type="ARBA" id="ARBA00022630"/>
    </source>
</evidence>
<evidence type="ECO:0000259" key="10">
    <source>
        <dbReference type="Pfam" id="PF00881"/>
    </source>
</evidence>
<dbReference type="SUPFAM" id="SSF55469">
    <property type="entry name" value="FMN-dependent nitroreductase-like"/>
    <property type="match status" value="1"/>
</dbReference>
<keyword evidence="6 8" id="KW-0560">Oxidoreductase</keyword>
<name>A0A1G9CRR1_9STAP</name>
<evidence type="ECO:0000313" key="12">
    <source>
        <dbReference type="Proteomes" id="UP000242700"/>
    </source>
</evidence>
<dbReference type="Pfam" id="PF00881">
    <property type="entry name" value="Nitroreductase"/>
    <property type="match status" value="1"/>
</dbReference>